<comment type="pathway">
    <text evidence="1">Cofactor metabolism; coenzyme M-coenzyme B heterodisulfide reduction; coenzyme B and coenzyme M from coenzyme M-coenzyme B heterodisulfide: step 1/1.</text>
</comment>
<evidence type="ECO:0000256" key="4">
    <source>
        <dbReference type="ARBA" id="ARBA00022723"/>
    </source>
</evidence>
<dbReference type="Gene3D" id="1.10.1060.10">
    <property type="entry name" value="Alpha-helical ferredoxin"/>
    <property type="match status" value="1"/>
</dbReference>
<proteinExistence type="inferred from homology"/>
<dbReference type="PROSITE" id="PS51379">
    <property type="entry name" value="4FE4S_FER_2"/>
    <property type="match status" value="1"/>
</dbReference>
<dbReference type="Proteomes" id="UP000679213">
    <property type="component" value="Chromosome I"/>
</dbReference>
<evidence type="ECO:0000256" key="1">
    <source>
        <dbReference type="ARBA" id="ARBA00004808"/>
    </source>
</evidence>
<dbReference type="PANTHER" id="PTHR43255:SF1">
    <property type="entry name" value="IRON-SULFUR-BINDING OXIDOREDUCTASE FADF-RELATED"/>
    <property type="match status" value="1"/>
</dbReference>
<keyword evidence="5" id="KW-0484">Methanogenesis</keyword>
<dbReference type="PANTHER" id="PTHR43255">
    <property type="entry name" value="IRON-SULFUR-BINDING OXIDOREDUCTASE FADF-RELATED-RELATED"/>
    <property type="match status" value="1"/>
</dbReference>
<dbReference type="GO" id="GO:0046872">
    <property type="term" value="F:metal ion binding"/>
    <property type="evidence" value="ECO:0007669"/>
    <property type="project" value="UniProtKB-KW"/>
</dbReference>
<dbReference type="AlphaFoldDB" id="A0A8D6PT50"/>
<dbReference type="GeneID" id="65883033"/>
<dbReference type="Pfam" id="PF13183">
    <property type="entry name" value="Fer4_8"/>
    <property type="match status" value="1"/>
</dbReference>
<evidence type="ECO:0000256" key="6">
    <source>
        <dbReference type="ARBA" id="ARBA00023002"/>
    </source>
</evidence>
<evidence type="ECO:0000256" key="2">
    <source>
        <dbReference type="ARBA" id="ARBA00007097"/>
    </source>
</evidence>
<accession>A0A8D6PT50</accession>
<dbReference type="EMBL" id="LR792632">
    <property type="protein sequence ID" value="CAB3287450.1"/>
    <property type="molecule type" value="Genomic_DNA"/>
</dbReference>
<dbReference type="KEGG" id="mesg:MLAUSG7_0226"/>
<protein>
    <submittedName>
        <fullName evidence="9">CoB--CoM heterodisulfide reductase iron-sulfur subunit C 1</fullName>
        <ecNumber evidence="9">1.8.98.-</ecNumber>
    </submittedName>
</protein>
<comment type="similarity">
    <text evidence="2">Belongs to the HdrC family.</text>
</comment>
<dbReference type="EC" id="1.8.98.-" evidence="9"/>
<evidence type="ECO:0000256" key="3">
    <source>
        <dbReference type="ARBA" id="ARBA00022485"/>
    </source>
</evidence>
<dbReference type="InterPro" id="IPR009051">
    <property type="entry name" value="Helical_ferredxn"/>
</dbReference>
<dbReference type="SUPFAM" id="SSF46548">
    <property type="entry name" value="alpha-helical ferredoxin"/>
    <property type="match status" value="1"/>
</dbReference>
<evidence type="ECO:0000256" key="7">
    <source>
        <dbReference type="ARBA" id="ARBA00023004"/>
    </source>
</evidence>
<keyword evidence="4" id="KW-0479">Metal-binding</keyword>
<organism evidence="9 10">
    <name type="scientific">Methanocaldococcus lauensis</name>
    <dbReference type="NCBI Taxonomy" id="2546128"/>
    <lineage>
        <taxon>Archaea</taxon>
        <taxon>Methanobacteriati</taxon>
        <taxon>Methanobacteriota</taxon>
        <taxon>Methanomada group</taxon>
        <taxon>Methanococci</taxon>
        <taxon>Methanococcales</taxon>
        <taxon>Methanocaldococcaceae</taxon>
        <taxon>Methanocaldococcus</taxon>
    </lineage>
</organism>
<evidence type="ECO:0000256" key="8">
    <source>
        <dbReference type="ARBA" id="ARBA00023014"/>
    </source>
</evidence>
<gene>
    <name evidence="9" type="primary">hdrC</name>
    <name evidence="9" type="ORF">MLAUSG7_0226</name>
</gene>
<name>A0A8D6PT50_9EURY</name>
<dbReference type="InterPro" id="IPR051460">
    <property type="entry name" value="HdrC_iron-sulfur_subunit"/>
</dbReference>
<dbReference type="GO" id="GO:0015948">
    <property type="term" value="P:methanogenesis"/>
    <property type="evidence" value="ECO:0007669"/>
    <property type="project" value="UniProtKB-KW"/>
</dbReference>
<dbReference type="PROSITE" id="PS00198">
    <property type="entry name" value="4FE4S_FER_1"/>
    <property type="match status" value="1"/>
</dbReference>
<dbReference type="GO" id="GO:0005886">
    <property type="term" value="C:plasma membrane"/>
    <property type="evidence" value="ECO:0007669"/>
    <property type="project" value="TreeGrafter"/>
</dbReference>
<keyword evidence="7" id="KW-0408">Iron</keyword>
<keyword evidence="8" id="KW-0411">Iron-sulfur</keyword>
<accession>A0A8D6SXI6</accession>
<reference evidence="9 10" key="1">
    <citation type="submission" date="2020-04" db="EMBL/GenBank/DDBJ databases">
        <authorList>
            <consortium name="Genoscope - CEA"/>
            <person name="William W."/>
        </authorList>
    </citation>
    <scope>NUCLEOTIDE SEQUENCE [LARGE SCALE GENOMIC DNA]</scope>
    <source>
        <strain evidence="9 10">SG7</strain>
    </source>
</reference>
<sequence length="195" mass="22393">MVLKTNEIFDNNFINEIINTGKDILDENHVASFKACYQCGTCTGSCPSGRITAFRTRKLIRYAQCGMRKFAVESEDLWMCTTCYECYERCPREVKITDIIKIIRNIAAREGRMAEPHKKTALYVFKTGHAVPINDKIKEARKSIGLPEIPPTTHKYPEVLEIIRGIMIDLKFCDMVGICTETMELKPIQWKDMSE</sequence>
<keyword evidence="10" id="KW-1185">Reference proteome</keyword>
<dbReference type="UniPathway" id="UPA00647">
    <property type="reaction ID" value="UER00700"/>
</dbReference>
<evidence type="ECO:0000313" key="9">
    <source>
        <dbReference type="EMBL" id="CAB3287450.1"/>
    </source>
</evidence>
<evidence type="ECO:0000313" key="10">
    <source>
        <dbReference type="Proteomes" id="UP000679213"/>
    </source>
</evidence>
<dbReference type="GO" id="GO:0051539">
    <property type="term" value="F:4 iron, 4 sulfur cluster binding"/>
    <property type="evidence" value="ECO:0007669"/>
    <property type="project" value="UniProtKB-KW"/>
</dbReference>
<dbReference type="InterPro" id="IPR017896">
    <property type="entry name" value="4Fe4S_Fe-S-bd"/>
</dbReference>
<dbReference type="NCBIfam" id="TIGR03290">
    <property type="entry name" value="CoB_CoM_SS_C"/>
    <property type="match status" value="1"/>
</dbReference>
<dbReference type="RefSeq" id="WP_214400142.1">
    <property type="nucleotide sequence ID" value="NZ_LR792632.1"/>
</dbReference>
<dbReference type="InterPro" id="IPR017680">
    <property type="entry name" value="CoB/CoM_hetero-S_Rdtase_csu"/>
</dbReference>
<keyword evidence="6 9" id="KW-0560">Oxidoreductase</keyword>
<evidence type="ECO:0000256" key="5">
    <source>
        <dbReference type="ARBA" id="ARBA00022994"/>
    </source>
</evidence>
<dbReference type="GO" id="GO:0051912">
    <property type="term" value="F:CoB--CoM heterodisulfide reductase activity"/>
    <property type="evidence" value="ECO:0007669"/>
    <property type="project" value="InterPro"/>
</dbReference>
<dbReference type="InterPro" id="IPR017900">
    <property type="entry name" value="4Fe4S_Fe_S_CS"/>
</dbReference>
<keyword evidence="3" id="KW-0004">4Fe-4S</keyword>